<evidence type="ECO:0000256" key="2">
    <source>
        <dbReference type="ARBA" id="ARBA00022729"/>
    </source>
</evidence>
<reference evidence="7" key="1">
    <citation type="journal article" date="2019" name="Nat. Commun.">
        <title>Genome-wide association mapping of date palm fruit traits.</title>
        <authorList>
            <person name="Hazzouri K.M."/>
            <person name="Gros-Balthazard M."/>
            <person name="Flowers J.M."/>
            <person name="Copetti D."/>
            <person name="Lemansour A."/>
            <person name="Lebrun M."/>
            <person name="Masmoudi K."/>
            <person name="Ferrand S."/>
            <person name="Dhar M.I."/>
            <person name="Fresquez Z.A."/>
            <person name="Rosas U."/>
            <person name="Zhang J."/>
            <person name="Talag J."/>
            <person name="Lee S."/>
            <person name="Kudrna D."/>
            <person name="Powell R.F."/>
            <person name="Leitch I.J."/>
            <person name="Krueger R.R."/>
            <person name="Wing R.A."/>
            <person name="Amiri K.M.A."/>
            <person name="Purugganan M.D."/>
        </authorList>
    </citation>
    <scope>NUCLEOTIDE SEQUENCE [LARGE SCALE GENOMIC DNA]</scope>
    <source>
        <strain evidence="7">cv. Khalas</strain>
    </source>
</reference>
<dbReference type="RefSeq" id="XP_008791712.2">
    <property type="nucleotide sequence ID" value="XM_008793490.3"/>
</dbReference>
<gene>
    <name evidence="8" type="primary">LOC103708531</name>
</gene>
<dbReference type="PANTHER" id="PTHR10353">
    <property type="entry name" value="GLYCOSYL HYDROLASE"/>
    <property type="match status" value="1"/>
</dbReference>
<feature type="region of interest" description="Disordered" evidence="6">
    <location>
        <begin position="1"/>
        <end position="28"/>
    </location>
</feature>
<proteinExistence type="inferred from homology"/>
<dbReference type="PROSITE" id="PS00653">
    <property type="entry name" value="GLYCOSYL_HYDROL_F1_2"/>
    <property type="match status" value="1"/>
</dbReference>
<sequence length="501" mass="57741">MEPPVELPQKKRKRSEPPTGVPAKVTLGRSSFPPGFVFGAATSAYQVEGAWNEGGKGPSIWDTFTHNNKDKIQDKSTGDIATDSYHRFKEDVKIMKDIGMDSYRFSISWSRILPKGTLKDGVNPEGIKYYNDLINELIKNEIKPFVTLFHWDVPQALEDAYGGFLSSKIVNDFKDFANICFEEFGDRVKYWITLNEPWSFSSMGYSLGKHAPGRSSELLGSPEGDSMKEPYIVTHNLILSHAAVARLYKNQFQAEQQGEVGITLVSMWFEPYSKLYQDKEAANRAIEFMLGWYMDPLVYGDYPFNMRALVGERLPFFTSEQSEMIKESYDFIGINYYTSRYAKSVSISQNYSPIISINDSYAEQFEAKDGVPIGQLNGTWIYVYPRGMKNLLLYTKRRYKDPKIYITENGTCELDNSNLTLKQARNDPHRINYLSIHLAEICEAIREGVRVKGYFAWSLTDNFEWEQGYVQRFGLTYIDYDDDLKRYPKKSAEWYTRFLNS</sequence>
<evidence type="ECO:0000256" key="3">
    <source>
        <dbReference type="ARBA" id="ARBA00022801"/>
    </source>
</evidence>
<name>A0A8B7C4V3_PHODC</name>
<dbReference type="KEGG" id="pda:103708531"/>
<evidence type="ECO:0000256" key="1">
    <source>
        <dbReference type="ARBA" id="ARBA00010838"/>
    </source>
</evidence>
<dbReference type="Proteomes" id="UP000228380">
    <property type="component" value="Chromosome 10"/>
</dbReference>
<dbReference type="Pfam" id="PF00232">
    <property type="entry name" value="Glyco_hydro_1"/>
    <property type="match status" value="1"/>
</dbReference>
<dbReference type="GO" id="GO:0033907">
    <property type="term" value="F:beta-D-fucosidase activity"/>
    <property type="evidence" value="ECO:0007669"/>
    <property type="project" value="UniProtKB-ARBA"/>
</dbReference>
<keyword evidence="3" id="KW-0378">Hydrolase</keyword>
<keyword evidence="7" id="KW-1185">Reference proteome</keyword>
<keyword evidence="4" id="KW-0326">Glycosidase</keyword>
<dbReference type="GO" id="GO:0008422">
    <property type="term" value="F:beta-glucosidase activity"/>
    <property type="evidence" value="ECO:0007669"/>
    <property type="project" value="UniProtKB-ARBA"/>
</dbReference>
<dbReference type="InterPro" id="IPR033132">
    <property type="entry name" value="GH_1_N_CS"/>
</dbReference>
<dbReference type="InterPro" id="IPR001360">
    <property type="entry name" value="Glyco_hydro_1"/>
</dbReference>
<reference evidence="8" key="2">
    <citation type="submission" date="2025-08" db="UniProtKB">
        <authorList>
            <consortium name="RefSeq"/>
        </authorList>
    </citation>
    <scope>IDENTIFICATION</scope>
    <source>
        <tissue evidence="8">Young leaves</tissue>
    </source>
</reference>
<dbReference type="GeneID" id="103708531"/>
<evidence type="ECO:0000256" key="5">
    <source>
        <dbReference type="RuleBase" id="RU003690"/>
    </source>
</evidence>
<dbReference type="GO" id="GO:0004565">
    <property type="term" value="F:beta-galactosidase activity"/>
    <property type="evidence" value="ECO:0007669"/>
    <property type="project" value="UniProtKB-ARBA"/>
</dbReference>
<evidence type="ECO:0000313" key="8">
    <source>
        <dbReference type="RefSeq" id="XP_008791712.2"/>
    </source>
</evidence>
<dbReference type="InterPro" id="IPR017853">
    <property type="entry name" value="GH"/>
</dbReference>
<evidence type="ECO:0000256" key="6">
    <source>
        <dbReference type="SAM" id="MobiDB-lite"/>
    </source>
</evidence>
<accession>A0A8B7C4V3</accession>
<dbReference type="FunFam" id="3.20.20.80:FF:000020">
    <property type="entry name" value="Beta-glucosidase 12"/>
    <property type="match status" value="1"/>
</dbReference>
<dbReference type="Gene3D" id="3.20.20.80">
    <property type="entry name" value="Glycosidases"/>
    <property type="match status" value="1"/>
</dbReference>
<evidence type="ECO:0000313" key="7">
    <source>
        <dbReference type="Proteomes" id="UP000228380"/>
    </source>
</evidence>
<evidence type="ECO:0000256" key="4">
    <source>
        <dbReference type="ARBA" id="ARBA00023295"/>
    </source>
</evidence>
<dbReference type="SUPFAM" id="SSF51445">
    <property type="entry name" value="(Trans)glycosidases"/>
    <property type="match status" value="1"/>
</dbReference>
<protein>
    <submittedName>
        <fullName evidence="8">Furostanol glycoside 26-O-beta-glucosidase-like isoform X1</fullName>
    </submittedName>
</protein>
<comment type="similarity">
    <text evidence="1 5">Belongs to the glycosyl hydrolase 1 family.</text>
</comment>
<dbReference type="PANTHER" id="PTHR10353:SF137">
    <property type="entry name" value="MYROSINASE 3-RELATED"/>
    <property type="match status" value="1"/>
</dbReference>
<dbReference type="OrthoDB" id="774279at2759"/>
<dbReference type="GO" id="GO:0005975">
    <property type="term" value="P:carbohydrate metabolic process"/>
    <property type="evidence" value="ECO:0007669"/>
    <property type="project" value="InterPro"/>
</dbReference>
<dbReference type="PRINTS" id="PR00131">
    <property type="entry name" value="GLHYDRLASE1"/>
</dbReference>
<organism evidence="7 8">
    <name type="scientific">Phoenix dactylifera</name>
    <name type="common">Date palm</name>
    <dbReference type="NCBI Taxonomy" id="42345"/>
    <lineage>
        <taxon>Eukaryota</taxon>
        <taxon>Viridiplantae</taxon>
        <taxon>Streptophyta</taxon>
        <taxon>Embryophyta</taxon>
        <taxon>Tracheophyta</taxon>
        <taxon>Spermatophyta</taxon>
        <taxon>Magnoliopsida</taxon>
        <taxon>Liliopsida</taxon>
        <taxon>Arecaceae</taxon>
        <taxon>Coryphoideae</taxon>
        <taxon>Phoeniceae</taxon>
        <taxon>Phoenix</taxon>
    </lineage>
</organism>
<dbReference type="AlphaFoldDB" id="A0A8B7C4V3"/>
<keyword evidence="2" id="KW-0732">Signal</keyword>